<dbReference type="PANTHER" id="PTHR33026:SF7">
    <property type="entry name" value="OS03G0100275 PROTEIN"/>
    <property type="match status" value="1"/>
</dbReference>
<dbReference type="InterPro" id="IPR007321">
    <property type="entry name" value="Transposase_28"/>
</dbReference>
<comment type="caution">
    <text evidence="2">The sequence shown here is derived from an EMBL/GenBank/DDBJ whole genome shotgun (WGS) entry which is preliminary data.</text>
</comment>
<dbReference type="OrthoDB" id="690705at2759"/>
<proteinExistence type="predicted"/>
<evidence type="ECO:0000259" key="1">
    <source>
        <dbReference type="Pfam" id="PF04195"/>
    </source>
</evidence>
<keyword evidence="3" id="KW-1185">Reference proteome</keyword>
<organism evidence="2 3">
    <name type="scientific">Panicum miliaceum</name>
    <name type="common">Proso millet</name>
    <name type="synonym">Broomcorn millet</name>
    <dbReference type="NCBI Taxonomy" id="4540"/>
    <lineage>
        <taxon>Eukaryota</taxon>
        <taxon>Viridiplantae</taxon>
        <taxon>Streptophyta</taxon>
        <taxon>Embryophyta</taxon>
        <taxon>Tracheophyta</taxon>
        <taxon>Spermatophyta</taxon>
        <taxon>Magnoliopsida</taxon>
        <taxon>Liliopsida</taxon>
        <taxon>Poales</taxon>
        <taxon>Poaceae</taxon>
        <taxon>PACMAD clade</taxon>
        <taxon>Panicoideae</taxon>
        <taxon>Panicodae</taxon>
        <taxon>Paniceae</taxon>
        <taxon>Panicinae</taxon>
        <taxon>Panicum</taxon>
        <taxon>Panicum sect. Panicum</taxon>
    </lineage>
</organism>
<dbReference type="Proteomes" id="UP000275267">
    <property type="component" value="Unassembled WGS sequence"/>
</dbReference>
<protein>
    <recommendedName>
        <fullName evidence="1">Transposase (putative) gypsy type domain-containing protein</fullName>
    </recommendedName>
</protein>
<accession>A0A3L6Q4S6</accession>
<feature type="domain" description="Transposase (putative) gypsy type" evidence="1">
    <location>
        <begin position="49"/>
        <end position="114"/>
    </location>
</feature>
<reference evidence="3" key="1">
    <citation type="journal article" date="2019" name="Nat. Commun.">
        <title>The genome of broomcorn millet.</title>
        <authorList>
            <person name="Zou C."/>
            <person name="Miki D."/>
            <person name="Li D."/>
            <person name="Tang Q."/>
            <person name="Xiao L."/>
            <person name="Rajput S."/>
            <person name="Deng P."/>
            <person name="Jia W."/>
            <person name="Huang R."/>
            <person name="Zhang M."/>
            <person name="Sun Y."/>
            <person name="Hu J."/>
            <person name="Fu X."/>
            <person name="Schnable P.S."/>
            <person name="Li F."/>
            <person name="Zhang H."/>
            <person name="Feng B."/>
            <person name="Zhu X."/>
            <person name="Liu R."/>
            <person name="Schnable J.C."/>
            <person name="Zhu J.-K."/>
            <person name="Zhang H."/>
        </authorList>
    </citation>
    <scope>NUCLEOTIDE SEQUENCE [LARGE SCALE GENOMIC DNA]</scope>
</reference>
<evidence type="ECO:0000313" key="2">
    <source>
        <dbReference type="EMBL" id="RLM69510.1"/>
    </source>
</evidence>
<evidence type="ECO:0000313" key="3">
    <source>
        <dbReference type="Proteomes" id="UP000275267"/>
    </source>
</evidence>
<name>A0A3L6Q4S6_PANMI</name>
<dbReference type="EMBL" id="PQIB02000014">
    <property type="protein sequence ID" value="RLM69510.1"/>
    <property type="molecule type" value="Genomic_DNA"/>
</dbReference>
<dbReference type="PANTHER" id="PTHR33026">
    <property type="entry name" value="OS06G0360600 PROTEIN"/>
    <property type="match status" value="1"/>
</dbReference>
<dbReference type="AlphaFoldDB" id="A0A3L6Q4S6"/>
<dbReference type="Pfam" id="PF04195">
    <property type="entry name" value="Transposase_28"/>
    <property type="match status" value="1"/>
</dbReference>
<gene>
    <name evidence="2" type="ORF">C2845_PM17G02050</name>
</gene>
<sequence length="262" mass="30056">MSHWRQSNVDEMLLEDFVAKGLLPPNEVAGWRALLPEHEEPHLESHEVVSFLAFHERGLGYPAHWFLRGLLHEWGLELQHLNPNGVLHIAGFVTLCEAFLGIEPHVGLFRAFFYGKTSPAKGETSSAAPVGGFGLQRRPRHDDVYPEYTPAESNKGWHGDWFYLRNPPEAPFPEFHGERPVRDLSWTWGTPTSEMFVAREIKKVIQKRVVEAGLNGATLFFTMRERRVMPLAIWRMPLWLYSGPSDPDRAFTEELPEDDVYS</sequence>